<dbReference type="InterPro" id="IPR008928">
    <property type="entry name" value="6-hairpin_glycosidase_sf"/>
</dbReference>
<evidence type="ECO:0000313" key="3">
    <source>
        <dbReference type="EMBL" id="AYB33650.1"/>
    </source>
</evidence>
<evidence type="ECO:0000256" key="1">
    <source>
        <dbReference type="ARBA" id="ARBA00022801"/>
    </source>
</evidence>
<organism evidence="3 4">
    <name type="scientific">Chryseolinea soli</name>
    <dbReference type="NCBI Taxonomy" id="2321403"/>
    <lineage>
        <taxon>Bacteria</taxon>
        <taxon>Pseudomonadati</taxon>
        <taxon>Bacteroidota</taxon>
        <taxon>Cytophagia</taxon>
        <taxon>Cytophagales</taxon>
        <taxon>Fulvivirgaceae</taxon>
        <taxon>Chryseolinea</taxon>
    </lineage>
</organism>
<accession>A0A385SVB6</accession>
<keyword evidence="4" id="KW-1185">Reference proteome</keyword>
<gene>
    <name evidence="3" type="ORF">D4L85_25065</name>
</gene>
<dbReference type="InterPro" id="IPR010905">
    <property type="entry name" value="Glyco_hydro_88"/>
</dbReference>
<dbReference type="PANTHER" id="PTHR33886">
    <property type="entry name" value="UNSATURATED RHAMNOGALACTURONAN HYDROLASE (EUROFUNG)"/>
    <property type="match status" value="1"/>
</dbReference>
<name>A0A385SVB6_9BACT</name>
<dbReference type="GO" id="GO:0016787">
    <property type="term" value="F:hydrolase activity"/>
    <property type="evidence" value="ECO:0007669"/>
    <property type="project" value="UniProtKB-KW"/>
</dbReference>
<dbReference type="OrthoDB" id="6381507at2"/>
<dbReference type="RefSeq" id="WP_119756884.1">
    <property type="nucleotide sequence ID" value="NZ_CP032382.1"/>
</dbReference>
<dbReference type="Gene3D" id="1.50.10.10">
    <property type="match status" value="1"/>
</dbReference>
<dbReference type="AlphaFoldDB" id="A0A385SVB6"/>
<dbReference type="PANTHER" id="PTHR33886:SF8">
    <property type="entry name" value="UNSATURATED RHAMNOGALACTURONAN HYDROLASE (EUROFUNG)"/>
    <property type="match status" value="1"/>
</dbReference>
<dbReference type="GO" id="GO:0005975">
    <property type="term" value="P:carbohydrate metabolic process"/>
    <property type="evidence" value="ECO:0007669"/>
    <property type="project" value="InterPro"/>
</dbReference>
<feature type="chain" id="PRO_5017327159" evidence="2">
    <location>
        <begin position="22"/>
        <end position="378"/>
    </location>
</feature>
<dbReference type="Pfam" id="PF07470">
    <property type="entry name" value="Glyco_hydro_88"/>
    <property type="match status" value="1"/>
</dbReference>
<reference evidence="4" key="1">
    <citation type="submission" date="2018-09" db="EMBL/GenBank/DDBJ databases">
        <title>Chryseolinea sp. KIS68-18 isolated from soil.</title>
        <authorList>
            <person name="Weon H.-Y."/>
            <person name="Kwon S.-W."/>
            <person name="Lee S.A."/>
        </authorList>
    </citation>
    <scope>NUCLEOTIDE SEQUENCE [LARGE SCALE GENOMIC DNA]</scope>
    <source>
        <strain evidence="4">KIS68-18</strain>
    </source>
</reference>
<keyword evidence="2" id="KW-0732">Signal</keyword>
<keyword evidence="1 3" id="KW-0378">Hydrolase</keyword>
<protein>
    <submittedName>
        <fullName evidence="3">Glycosyl hydrolase</fullName>
    </submittedName>
</protein>
<dbReference type="SUPFAM" id="SSF48208">
    <property type="entry name" value="Six-hairpin glycosidases"/>
    <property type="match status" value="1"/>
</dbReference>
<dbReference type="Proteomes" id="UP000266183">
    <property type="component" value="Chromosome"/>
</dbReference>
<dbReference type="InterPro" id="IPR012341">
    <property type="entry name" value="6hp_glycosidase-like_sf"/>
</dbReference>
<dbReference type="KEGG" id="chk:D4L85_25065"/>
<feature type="signal peptide" evidence="2">
    <location>
        <begin position="1"/>
        <end position="21"/>
    </location>
</feature>
<dbReference type="InterPro" id="IPR052043">
    <property type="entry name" value="PolySaccharide_Degr_Enz"/>
</dbReference>
<evidence type="ECO:0000313" key="4">
    <source>
        <dbReference type="Proteomes" id="UP000266183"/>
    </source>
</evidence>
<evidence type="ECO:0000256" key="2">
    <source>
        <dbReference type="SAM" id="SignalP"/>
    </source>
</evidence>
<proteinExistence type="predicted"/>
<dbReference type="EMBL" id="CP032382">
    <property type="protein sequence ID" value="AYB33650.1"/>
    <property type="molecule type" value="Genomic_DNA"/>
</dbReference>
<sequence>MTKTSIRVLLAILFVSSKLQAQSVAVADLQNWPKGASPLEIGKRVADRFIATPHPNFGRPTPPKVITYPEVCAWYGALKFSQGSKDEKLKQALVARFELFFGPEASMVPVPDHVDYCVFGSIPLELYTQTKEQRYLDMGKNMADKQWGPPEGPRVKPESQGFYDKGYTWQTRLWIDDMFMITAVQAQAFRATGDRKYIDRAAREMVMYLDSLQRDNGLFYHAPDVPFFWGRGDGWMAAGTAELLRSVPADNPDRPRIMEGYKKMMASLLKYQDEKGMWHQLIDDPESWPETSCTGMFAFAMITGVRNGWLDQKTYGAAARKAWLGLISYIDENGDIREVCQGTNKKNDRQYYLDRQRITGDMHGQAPVLWCAAALLQK</sequence>